<organism evidence="1">
    <name type="scientific">Wuchereria bancrofti</name>
    <dbReference type="NCBI Taxonomy" id="6293"/>
    <lineage>
        <taxon>Eukaryota</taxon>
        <taxon>Metazoa</taxon>
        <taxon>Ecdysozoa</taxon>
        <taxon>Nematoda</taxon>
        <taxon>Chromadorea</taxon>
        <taxon>Rhabditida</taxon>
        <taxon>Spirurina</taxon>
        <taxon>Spiruromorpha</taxon>
        <taxon>Filarioidea</taxon>
        <taxon>Onchocercidae</taxon>
        <taxon>Wuchereria</taxon>
    </lineage>
</organism>
<accession>A0A1I8ENQ7</accession>
<name>A0A1I8ENQ7_WUCBA</name>
<dbReference type="WBParaSite" id="maker-PairedContig_362-snap-gene-0.5-mRNA-1">
    <property type="protein sequence ID" value="maker-PairedContig_362-snap-gene-0.5-mRNA-1"/>
    <property type="gene ID" value="maker-PairedContig_362-snap-gene-0.5"/>
</dbReference>
<evidence type="ECO:0000313" key="1">
    <source>
        <dbReference type="WBParaSite" id="maker-PairedContig_362-snap-gene-0.5-mRNA-1"/>
    </source>
</evidence>
<dbReference type="InterPro" id="IPR000557">
    <property type="entry name" value="Calponin_repeat"/>
</dbReference>
<protein>
    <submittedName>
        <fullName evidence="1">Uncharacterized protein</fullName>
    </submittedName>
</protein>
<dbReference type="PROSITE" id="PS51122">
    <property type="entry name" value="CALPONIN_2"/>
    <property type="match status" value="1"/>
</dbReference>
<dbReference type="AlphaFoldDB" id="A0A1I8ENQ7"/>
<reference evidence="1" key="1">
    <citation type="submission" date="2016-11" db="UniProtKB">
        <authorList>
            <consortium name="WormBaseParasite"/>
        </authorList>
    </citation>
    <scope>IDENTIFICATION</scope>
    <source>
        <strain evidence="1">pt0022</strain>
    </source>
</reference>
<sequence>MLNIDWNVKFAYKGNFISSFDFLSLFPFPNNLINYHYHHHLPHNFMHCTFCALYSNGYIDLQEYAKEQEVKHRRKIILPCVIPWEYGTNKYASQKGTGGFGTIRNATTTIKCSKQLSESNDGVVPWMNCPQLRDKELASQAGLTPFGGIREHAIKVQDKEGEKKKDINKIVGDQTSESILKIWSQANPDAKNGQLFGKHRDAVMEVKGGRKFSQKELNASRAAIPKFQDPRETLAAKAKKANNIRFNGLINNKQQKIIKQIKNEKKVGGDIMDSHYMPWIGGQVTLQSQPHQDDIQMSHNIITKSKSYFDRVMSESKYGIEKVMETKVQCHQKRKGNGTMDEKLKFDER</sequence>
<dbReference type="Pfam" id="PF00402">
    <property type="entry name" value="Calponin"/>
    <property type="match status" value="1"/>
</dbReference>
<proteinExistence type="predicted"/>